<evidence type="ECO:0000313" key="4">
    <source>
        <dbReference type="EMBL" id="MDM7831773.1"/>
    </source>
</evidence>
<keyword evidence="2" id="KW-0472">Membrane</keyword>
<keyword evidence="2" id="KW-1133">Transmembrane helix</keyword>
<comment type="similarity">
    <text evidence="1">Belongs to the LytR/CpsA/Psr (LCP) family.</text>
</comment>
<dbReference type="EMBL" id="JAUCGR010000002">
    <property type="protein sequence ID" value="MDM7831773.1"/>
    <property type="molecule type" value="Genomic_DNA"/>
</dbReference>
<evidence type="ECO:0000259" key="3">
    <source>
        <dbReference type="Pfam" id="PF03816"/>
    </source>
</evidence>
<evidence type="ECO:0000313" key="5">
    <source>
        <dbReference type="Proteomes" id="UP001321453"/>
    </source>
</evidence>
<dbReference type="InterPro" id="IPR050922">
    <property type="entry name" value="LytR/CpsA/Psr_CW_biosynth"/>
</dbReference>
<feature type="transmembrane region" description="Helical" evidence="2">
    <location>
        <begin position="20"/>
        <end position="43"/>
    </location>
</feature>
<organism evidence="4 5">
    <name type="scientific">Cellulomonas edaphi</name>
    <dbReference type="NCBI Taxonomy" id="3053468"/>
    <lineage>
        <taxon>Bacteria</taxon>
        <taxon>Bacillati</taxon>
        <taxon>Actinomycetota</taxon>
        <taxon>Actinomycetes</taxon>
        <taxon>Micrococcales</taxon>
        <taxon>Cellulomonadaceae</taxon>
        <taxon>Cellulomonas</taxon>
    </lineage>
</organism>
<evidence type="ECO:0000256" key="1">
    <source>
        <dbReference type="ARBA" id="ARBA00006068"/>
    </source>
</evidence>
<dbReference type="NCBIfam" id="TIGR00350">
    <property type="entry name" value="lytR_cpsA_psr"/>
    <property type="match status" value="1"/>
</dbReference>
<keyword evidence="2" id="KW-0812">Transmembrane</keyword>
<dbReference type="InterPro" id="IPR004474">
    <property type="entry name" value="LytR_CpsA_psr"/>
</dbReference>
<dbReference type="PANTHER" id="PTHR33392:SF6">
    <property type="entry name" value="POLYISOPRENYL-TEICHOIC ACID--PEPTIDOGLYCAN TEICHOIC ACID TRANSFERASE TAGU"/>
    <property type="match status" value="1"/>
</dbReference>
<dbReference type="PANTHER" id="PTHR33392">
    <property type="entry name" value="POLYISOPRENYL-TEICHOIC ACID--PEPTIDOGLYCAN TEICHOIC ACID TRANSFERASE TAGU"/>
    <property type="match status" value="1"/>
</dbReference>
<evidence type="ECO:0000256" key="2">
    <source>
        <dbReference type="SAM" id="Phobius"/>
    </source>
</evidence>
<sequence>MPTPGDGQQPGRRRRGRRALVISVVAIVLIALLAWPIGLVMWADGKIQHTDALSGAKGTDGTTYLLTGSDSRADGGVKDDGTKGARTDTILLLHVPDHGPTALISLPRDTYVEIPGHDANKINAAFAWGGAPLLVKTVEGMSGLTIDHYAEIGMAGVKDVVDSVGGVRLCYDKSVKDPDSRLKWKKGCHEVHGKTALAFARMRKADAEGDIGRAERQRQLVSAIMGKVEPKSLVLHPSRQVALIDAATGALTVDESMGMIDMGKMALAFKAANGKGGITGTPPLSSIDYRPGGVGSTVQIDPDKAAAFWVAIRDGELEPGKVGGMPNA</sequence>
<dbReference type="Proteomes" id="UP001321453">
    <property type="component" value="Unassembled WGS sequence"/>
</dbReference>
<comment type="caution">
    <text evidence="4">The sequence shown here is derived from an EMBL/GenBank/DDBJ whole genome shotgun (WGS) entry which is preliminary data.</text>
</comment>
<gene>
    <name evidence="4" type="ORF">QRT05_10555</name>
</gene>
<feature type="domain" description="Cell envelope-related transcriptional attenuator" evidence="3">
    <location>
        <begin position="86"/>
        <end position="228"/>
    </location>
</feature>
<dbReference type="Gene3D" id="3.40.630.190">
    <property type="entry name" value="LCP protein"/>
    <property type="match status" value="1"/>
</dbReference>
<name>A0ABT7S829_9CELL</name>
<reference evidence="4 5" key="1">
    <citation type="submission" date="2023-06" db="EMBL/GenBank/DDBJ databases">
        <title>Cellulomonas sp. MW9 Whole genome sequence.</title>
        <authorList>
            <person name="Park S."/>
        </authorList>
    </citation>
    <scope>NUCLEOTIDE SEQUENCE [LARGE SCALE GENOMIC DNA]</scope>
    <source>
        <strain evidence="4 5">MW9</strain>
    </source>
</reference>
<dbReference type="RefSeq" id="WP_289447193.1">
    <property type="nucleotide sequence ID" value="NZ_JAUCGR010000002.1"/>
</dbReference>
<dbReference type="Pfam" id="PF03816">
    <property type="entry name" value="LytR_cpsA_psr"/>
    <property type="match status" value="1"/>
</dbReference>
<keyword evidence="5" id="KW-1185">Reference proteome</keyword>
<proteinExistence type="inferred from homology"/>
<protein>
    <submittedName>
        <fullName evidence="4">LCP family protein</fullName>
    </submittedName>
</protein>
<accession>A0ABT7S829</accession>